<dbReference type="OrthoDB" id="10057496at2759"/>
<evidence type="ECO:0000313" key="17">
    <source>
        <dbReference type="EMBL" id="KPV72474.1"/>
    </source>
</evidence>
<dbReference type="STRING" id="578459.A0A0P9GYL5"/>
<keyword evidence="7" id="KW-0808">Transferase</keyword>
<dbReference type="PANTHER" id="PTHR46661">
    <property type="entry name" value="E3 UBIQUITIN-PROTEIN LIGASE ZNRF1-LIKE PROTEIN"/>
    <property type="match status" value="1"/>
</dbReference>
<comment type="catalytic activity">
    <reaction evidence="1">
        <text>S-ubiquitinyl-[E2 ubiquitin-conjugating enzyme]-L-cysteine + [acceptor protein]-L-lysine = [E2 ubiquitin-conjugating enzyme]-L-cysteine + N(6)-ubiquitinyl-[acceptor protein]-L-lysine.</text>
        <dbReference type="EC" id="2.3.2.27"/>
    </reaction>
</comment>
<feature type="compositionally biased region" description="Low complexity" evidence="15">
    <location>
        <begin position="183"/>
        <end position="194"/>
    </location>
</feature>
<evidence type="ECO:0000256" key="1">
    <source>
        <dbReference type="ARBA" id="ARBA00000900"/>
    </source>
</evidence>
<keyword evidence="10" id="KW-0833">Ubl conjugation pathway</keyword>
<evidence type="ECO:0000256" key="4">
    <source>
        <dbReference type="ARBA" id="ARBA00004371"/>
    </source>
</evidence>
<dbReference type="EC" id="2.3.2.27" evidence="6"/>
<keyword evidence="14" id="KW-0863">Zinc-finger</keyword>
<keyword evidence="13" id="KW-0449">Lipoprotein</keyword>
<dbReference type="GeneID" id="28978539"/>
<dbReference type="Gene3D" id="3.30.40.10">
    <property type="entry name" value="Zinc/RING finger domain, C3HC4 (zinc finger)"/>
    <property type="match status" value="1"/>
</dbReference>
<evidence type="ECO:0000256" key="14">
    <source>
        <dbReference type="PROSITE-ProRule" id="PRU00175"/>
    </source>
</evidence>
<feature type="compositionally biased region" description="Low complexity" evidence="15">
    <location>
        <begin position="216"/>
        <end position="267"/>
    </location>
</feature>
<organism evidence="17 18">
    <name type="scientific">Rhodotorula graminis (strain WP1)</name>
    <dbReference type="NCBI Taxonomy" id="578459"/>
    <lineage>
        <taxon>Eukaryota</taxon>
        <taxon>Fungi</taxon>
        <taxon>Dikarya</taxon>
        <taxon>Basidiomycota</taxon>
        <taxon>Pucciniomycotina</taxon>
        <taxon>Microbotryomycetes</taxon>
        <taxon>Sporidiobolales</taxon>
        <taxon>Sporidiobolaceae</taxon>
        <taxon>Rhodotorula</taxon>
    </lineage>
</organism>
<keyword evidence="8" id="KW-0519">Myristate</keyword>
<feature type="region of interest" description="Disordered" evidence="15">
    <location>
        <begin position="310"/>
        <end position="344"/>
    </location>
</feature>
<dbReference type="InterPro" id="IPR013083">
    <property type="entry name" value="Znf_RING/FYVE/PHD"/>
</dbReference>
<gene>
    <name evidence="17" type="ORF">RHOBADRAFT_55934</name>
</gene>
<keyword evidence="18" id="KW-1185">Reference proteome</keyword>
<feature type="domain" description="RING-type" evidence="16">
    <location>
        <begin position="444"/>
        <end position="486"/>
    </location>
</feature>
<dbReference type="AlphaFoldDB" id="A0A0P9GYL5"/>
<accession>A0A0P9GYL5</accession>
<proteinExistence type="predicted"/>
<dbReference type="InterPro" id="IPR001841">
    <property type="entry name" value="Znf_RING"/>
</dbReference>
<evidence type="ECO:0000256" key="15">
    <source>
        <dbReference type="SAM" id="MobiDB-lite"/>
    </source>
</evidence>
<evidence type="ECO:0000256" key="11">
    <source>
        <dbReference type="ARBA" id="ARBA00023136"/>
    </source>
</evidence>
<evidence type="ECO:0000256" key="13">
    <source>
        <dbReference type="ARBA" id="ARBA00023288"/>
    </source>
</evidence>
<reference evidence="17 18" key="1">
    <citation type="journal article" date="2015" name="Front. Microbiol.">
        <title>Genome sequence of the plant growth promoting endophytic yeast Rhodotorula graminis WP1.</title>
        <authorList>
            <person name="Firrincieli A."/>
            <person name="Otillar R."/>
            <person name="Salamov A."/>
            <person name="Schmutz J."/>
            <person name="Khan Z."/>
            <person name="Redman R.S."/>
            <person name="Fleck N.D."/>
            <person name="Lindquist E."/>
            <person name="Grigoriev I.V."/>
            <person name="Doty S.L."/>
        </authorList>
    </citation>
    <scope>NUCLEOTIDE SEQUENCE [LARGE SCALE GENOMIC DNA]</scope>
    <source>
        <strain evidence="17 18">WP1</strain>
    </source>
</reference>
<evidence type="ECO:0000256" key="8">
    <source>
        <dbReference type="ARBA" id="ARBA00022707"/>
    </source>
</evidence>
<keyword evidence="12" id="KW-0458">Lysosome</keyword>
<dbReference type="GO" id="GO:0061630">
    <property type="term" value="F:ubiquitin protein ligase activity"/>
    <property type="evidence" value="ECO:0007669"/>
    <property type="project" value="UniProtKB-EC"/>
</dbReference>
<feature type="compositionally biased region" description="Pro residues" evidence="15">
    <location>
        <begin position="195"/>
        <end position="215"/>
    </location>
</feature>
<evidence type="ECO:0000256" key="6">
    <source>
        <dbReference type="ARBA" id="ARBA00012483"/>
    </source>
</evidence>
<evidence type="ECO:0000256" key="7">
    <source>
        <dbReference type="ARBA" id="ARBA00022679"/>
    </source>
</evidence>
<keyword evidence="11" id="KW-0472">Membrane</keyword>
<comment type="pathway">
    <text evidence="5">Protein modification; protein ubiquitination.</text>
</comment>
<protein>
    <recommendedName>
        <fullName evidence="6">RING-type E3 ubiquitin transferase</fullName>
        <ecNumber evidence="6">2.3.2.27</ecNumber>
    </recommendedName>
</protein>
<dbReference type="EMBL" id="KQ474087">
    <property type="protein sequence ID" value="KPV72474.1"/>
    <property type="molecule type" value="Genomic_DNA"/>
</dbReference>
<dbReference type="PANTHER" id="PTHR46661:SF4">
    <property type="entry name" value="RING-TYPE DOMAIN-CONTAINING PROTEIN"/>
    <property type="match status" value="1"/>
</dbReference>
<feature type="region of interest" description="Disordered" evidence="15">
    <location>
        <begin position="159"/>
        <end position="290"/>
    </location>
</feature>
<dbReference type="PROSITE" id="PS50089">
    <property type="entry name" value="ZF_RING_2"/>
    <property type="match status" value="1"/>
</dbReference>
<dbReference type="GO" id="GO:0070936">
    <property type="term" value="P:protein K48-linked ubiquitination"/>
    <property type="evidence" value="ECO:0007669"/>
    <property type="project" value="TreeGrafter"/>
</dbReference>
<evidence type="ECO:0000313" key="18">
    <source>
        <dbReference type="Proteomes" id="UP000053890"/>
    </source>
</evidence>
<dbReference type="GO" id="GO:0016020">
    <property type="term" value="C:membrane"/>
    <property type="evidence" value="ECO:0007669"/>
    <property type="project" value="UniProtKB-SubCell"/>
</dbReference>
<dbReference type="Proteomes" id="UP000053890">
    <property type="component" value="Unassembled WGS sequence"/>
</dbReference>
<dbReference type="SUPFAM" id="SSF57850">
    <property type="entry name" value="RING/U-box"/>
    <property type="match status" value="1"/>
</dbReference>
<comment type="subcellular location">
    <subcellularLocation>
        <location evidence="3">Endosome</location>
    </subcellularLocation>
    <subcellularLocation>
        <location evidence="4">Lysosome</location>
    </subcellularLocation>
    <subcellularLocation>
        <location evidence="2">Membrane</location>
        <topology evidence="2">Peripheral membrane protein</topology>
    </subcellularLocation>
</comment>
<keyword evidence="14" id="KW-0862">Zinc</keyword>
<sequence length="499" mass="52447">MAAPAAPVDPGMSIQWVKHPEYLDRLVDQLALVPTHDNTHHLVWTTITRKSQDFKLRRQHVLDHVTAALFSSAGDPARAKKQADSVLRKIQAIAKDYSNAILTLKSDPYNESTNLAVIRQQQPHFDTIHAILRGHPDFVQWEQGQAVLPIDDDPMQDVQHAAAAAAAPPPPPPAPAPQPAPSPRAAALQHLAHLLPPPTPAPAPAPAAPPAPAPAHSPHAPHAPVAGPAYPNPHLAHLHGAAAAAPGQGQGQGDASSPRAQAAQAALKRARRASSREPSPDATPAAQRRAPFGVGAGWGVVFDDDDSPRAAAPALAPAPVDDAAPHVAAPAPAPPPAVAAAEEEDDLALSRCPKCDAGFVSGDPHAIEVHLRQCLDAGGATVSECPVCSAALDGLSDEDQVRHVGACCEGATSGHGGGARDHVVFVSDDKTTPRDDKTLEPLECIMCLDDFAPGERLARLSCYCVFHEPCIVEFWEQPGKFCPTHRERDGPTEVVMRGT</sequence>
<evidence type="ECO:0000256" key="9">
    <source>
        <dbReference type="ARBA" id="ARBA00022753"/>
    </source>
</evidence>
<dbReference type="GO" id="GO:0043161">
    <property type="term" value="P:proteasome-mediated ubiquitin-dependent protein catabolic process"/>
    <property type="evidence" value="ECO:0007669"/>
    <property type="project" value="TreeGrafter"/>
</dbReference>
<evidence type="ECO:0000256" key="10">
    <source>
        <dbReference type="ARBA" id="ARBA00022786"/>
    </source>
</evidence>
<dbReference type="InterPro" id="IPR051878">
    <property type="entry name" value="ZNRF_ubiq-protein_ligase"/>
</dbReference>
<feature type="compositionally biased region" description="Low complexity" evidence="15">
    <location>
        <begin position="310"/>
        <end position="330"/>
    </location>
</feature>
<name>A0A0P9GYL5_RHOGW</name>
<dbReference type="GO" id="GO:0008270">
    <property type="term" value="F:zinc ion binding"/>
    <property type="evidence" value="ECO:0007669"/>
    <property type="project" value="UniProtKB-KW"/>
</dbReference>
<keyword evidence="14" id="KW-0479">Metal-binding</keyword>
<evidence type="ECO:0000256" key="5">
    <source>
        <dbReference type="ARBA" id="ARBA00004906"/>
    </source>
</evidence>
<feature type="compositionally biased region" description="Pro residues" evidence="15">
    <location>
        <begin position="167"/>
        <end position="182"/>
    </location>
</feature>
<keyword evidence="9" id="KW-0967">Endosome</keyword>
<dbReference type="GO" id="GO:0005768">
    <property type="term" value="C:endosome"/>
    <property type="evidence" value="ECO:0007669"/>
    <property type="project" value="UniProtKB-SubCell"/>
</dbReference>
<evidence type="ECO:0000256" key="3">
    <source>
        <dbReference type="ARBA" id="ARBA00004177"/>
    </source>
</evidence>
<dbReference type="RefSeq" id="XP_018268523.1">
    <property type="nucleotide sequence ID" value="XM_018418091.1"/>
</dbReference>
<evidence type="ECO:0000256" key="2">
    <source>
        <dbReference type="ARBA" id="ARBA00004170"/>
    </source>
</evidence>
<evidence type="ECO:0000259" key="16">
    <source>
        <dbReference type="PROSITE" id="PS50089"/>
    </source>
</evidence>
<evidence type="ECO:0000256" key="12">
    <source>
        <dbReference type="ARBA" id="ARBA00023228"/>
    </source>
</evidence>